<reference evidence="1 2" key="1">
    <citation type="submission" date="2020-07" db="EMBL/GenBank/DDBJ databases">
        <title>Alkalicella. sp. LB2 genome.</title>
        <authorList>
            <person name="Postec A."/>
            <person name="Quemeneur M."/>
        </authorList>
    </citation>
    <scope>NUCLEOTIDE SEQUENCE [LARGE SCALE GENOMIC DNA]</scope>
    <source>
        <strain evidence="1 2">LB2</strain>
    </source>
</reference>
<dbReference type="RefSeq" id="WP_213167740.1">
    <property type="nucleotide sequence ID" value="NZ_CP058559.1"/>
</dbReference>
<accession>A0A7G9W5W7</accession>
<dbReference type="EMBL" id="CP058559">
    <property type="protein sequence ID" value="QNO14079.1"/>
    <property type="molecule type" value="Genomic_DNA"/>
</dbReference>
<dbReference type="Gene3D" id="3.30.460.10">
    <property type="entry name" value="Beta Polymerase, domain 2"/>
    <property type="match status" value="1"/>
</dbReference>
<dbReference type="KEGG" id="acae:HYG86_04475"/>
<dbReference type="AlphaFoldDB" id="A0A7G9W5W7"/>
<evidence type="ECO:0000313" key="1">
    <source>
        <dbReference type="EMBL" id="QNO14079.1"/>
    </source>
</evidence>
<keyword evidence="2" id="KW-1185">Reference proteome</keyword>
<evidence type="ECO:0008006" key="3">
    <source>
        <dbReference type="Google" id="ProtNLM"/>
    </source>
</evidence>
<proteinExistence type="predicted"/>
<dbReference type="Proteomes" id="UP000516160">
    <property type="component" value="Chromosome"/>
</dbReference>
<protein>
    <recommendedName>
        <fullName evidence="3">Polymerase beta nucleotidyltransferase domain-containing protein</fullName>
    </recommendedName>
</protein>
<organism evidence="1 2">
    <name type="scientific">Alkalicella caledoniensis</name>
    <dbReference type="NCBI Taxonomy" id="2731377"/>
    <lineage>
        <taxon>Bacteria</taxon>
        <taxon>Bacillati</taxon>
        <taxon>Bacillota</taxon>
        <taxon>Clostridia</taxon>
        <taxon>Eubacteriales</taxon>
        <taxon>Proteinivoracaceae</taxon>
        <taxon>Alkalicella</taxon>
    </lineage>
</organism>
<name>A0A7G9W5W7_ALKCA</name>
<dbReference type="InterPro" id="IPR043519">
    <property type="entry name" value="NT_sf"/>
</dbReference>
<sequence length="347" mass="40079">MKLLKAAEILIDKIKKDYKNDIACVVVMGSYVYNETHSRSDLDMYFVPKTERGFNLQKVFLIDGIGFDFWAISWERLEGMANHDERITSIITEGKMLYYGSEEDLNRFNEIKAKALHVSDVEKFIGKAKEQVDTTYKKYFKLLNAGNISDARKHAMGIIFSLTYAIALLNRTTVKRGRGKLKKEIMDMELVPKDFATLYDTVFISNDIDMIRKAYGQLIRNTEDLIQMEHEKISKPVSFKDNVSGYYEEMINFYNKIYHSCEIGDKYTALFATTELTMEFEGAFSVTEVSANELPDIIGAYAPENIDTLLQLVHEHQRKIEGLLENHGVEVTVFKDFQELEEYMKSL</sequence>
<evidence type="ECO:0000313" key="2">
    <source>
        <dbReference type="Proteomes" id="UP000516160"/>
    </source>
</evidence>
<dbReference type="SUPFAM" id="SSF81301">
    <property type="entry name" value="Nucleotidyltransferase"/>
    <property type="match status" value="1"/>
</dbReference>
<gene>
    <name evidence="1" type="ORF">HYG86_04475</name>
</gene>